<evidence type="ECO:0000256" key="1">
    <source>
        <dbReference type="ARBA" id="ARBA00004496"/>
    </source>
</evidence>
<evidence type="ECO:0000256" key="2">
    <source>
        <dbReference type="ARBA" id="ARBA00022490"/>
    </source>
</evidence>
<dbReference type="PRINTS" id="PR00598">
    <property type="entry name" value="HTHMARR"/>
</dbReference>
<dbReference type="EMBL" id="JAMQOL010000093">
    <property type="protein sequence ID" value="MCM4085061.1"/>
    <property type="molecule type" value="Genomic_DNA"/>
</dbReference>
<organism evidence="7 8">
    <name type="scientific">Paractinoplanes hotanensis</name>
    <dbReference type="NCBI Taxonomy" id="2906497"/>
    <lineage>
        <taxon>Bacteria</taxon>
        <taxon>Bacillati</taxon>
        <taxon>Actinomycetota</taxon>
        <taxon>Actinomycetes</taxon>
        <taxon>Micromonosporales</taxon>
        <taxon>Micromonosporaceae</taxon>
        <taxon>Paractinoplanes</taxon>
    </lineage>
</organism>
<comment type="caution">
    <text evidence="7">The sequence shown here is derived from an EMBL/GenBank/DDBJ whole genome shotgun (WGS) entry which is preliminary data.</text>
</comment>
<dbReference type="SUPFAM" id="SSF46785">
    <property type="entry name" value="Winged helix' DNA-binding domain"/>
    <property type="match status" value="1"/>
</dbReference>
<dbReference type="InterPro" id="IPR039422">
    <property type="entry name" value="MarR/SlyA-like"/>
</dbReference>
<dbReference type="InterPro" id="IPR036390">
    <property type="entry name" value="WH_DNA-bd_sf"/>
</dbReference>
<proteinExistence type="predicted"/>
<dbReference type="InterPro" id="IPR036388">
    <property type="entry name" value="WH-like_DNA-bd_sf"/>
</dbReference>
<reference evidence="7 8" key="1">
    <citation type="submission" date="2022-06" db="EMBL/GenBank/DDBJ databases">
        <title>Actinoplanes abujensis sp. nov., isolated from Nigerian arid soil.</title>
        <authorList>
            <person name="Ding P."/>
        </authorList>
    </citation>
    <scope>NUCLEOTIDE SEQUENCE [LARGE SCALE GENOMIC DNA]</scope>
    <source>
        <strain evidence="8">TRM88002</strain>
    </source>
</reference>
<dbReference type="InterPro" id="IPR000835">
    <property type="entry name" value="HTH_MarR-typ"/>
</dbReference>
<dbReference type="RefSeq" id="WP_251804796.1">
    <property type="nucleotide sequence ID" value="NZ_JAMQOL010000093.1"/>
</dbReference>
<dbReference type="Pfam" id="PF22381">
    <property type="entry name" value="Staph_reg_Sar_Rot"/>
    <property type="match status" value="1"/>
</dbReference>
<dbReference type="PANTHER" id="PTHR33164:SF5">
    <property type="entry name" value="ORGANIC HYDROPEROXIDE RESISTANCE TRANSCRIPTIONAL REGULATOR"/>
    <property type="match status" value="1"/>
</dbReference>
<dbReference type="PANTHER" id="PTHR33164">
    <property type="entry name" value="TRANSCRIPTIONAL REGULATOR, MARR FAMILY"/>
    <property type="match status" value="1"/>
</dbReference>
<evidence type="ECO:0000256" key="3">
    <source>
        <dbReference type="ARBA" id="ARBA00023015"/>
    </source>
</evidence>
<name>A0ABT0YG80_9ACTN</name>
<keyword evidence="8" id="KW-1185">Reference proteome</keyword>
<keyword evidence="2" id="KW-0963">Cytoplasm</keyword>
<sequence length="152" mass="16531">MATSSHNADTLTLERQLSFALSVAARHVLAVCRPLLAELNLTHPQYLVMLALWQHGPLSVSRLGSLLQLDSGTLSPLLKRLAALGHLRRERSAADERSVIIDLTPQGEALRAQAESVPSAVLDGLGMRVEEVERLHSVLADVIATVRHPEAR</sequence>
<dbReference type="Gene3D" id="1.10.10.10">
    <property type="entry name" value="Winged helix-like DNA-binding domain superfamily/Winged helix DNA-binding domain"/>
    <property type="match status" value="1"/>
</dbReference>
<evidence type="ECO:0000313" key="7">
    <source>
        <dbReference type="EMBL" id="MCM4085061.1"/>
    </source>
</evidence>
<evidence type="ECO:0000259" key="6">
    <source>
        <dbReference type="PROSITE" id="PS50995"/>
    </source>
</evidence>
<keyword evidence="3" id="KW-0805">Transcription regulation</keyword>
<feature type="domain" description="HTH marR-type" evidence="6">
    <location>
        <begin position="14"/>
        <end position="144"/>
    </location>
</feature>
<accession>A0ABT0YG80</accession>
<keyword evidence="5" id="KW-0804">Transcription</keyword>
<protein>
    <submittedName>
        <fullName evidence="7">MarR family transcriptional regulator</fullName>
    </submittedName>
</protein>
<dbReference type="PROSITE" id="PS50995">
    <property type="entry name" value="HTH_MARR_2"/>
    <property type="match status" value="1"/>
</dbReference>
<evidence type="ECO:0000256" key="5">
    <source>
        <dbReference type="ARBA" id="ARBA00023163"/>
    </source>
</evidence>
<dbReference type="Proteomes" id="UP001523216">
    <property type="component" value="Unassembled WGS sequence"/>
</dbReference>
<evidence type="ECO:0000313" key="8">
    <source>
        <dbReference type="Proteomes" id="UP001523216"/>
    </source>
</evidence>
<keyword evidence="4" id="KW-0238">DNA-binding</keyword>
<gene>
    <name evidence="7" type="ORF">LXN57_46795</name>
</gene>
<evidence type="ECO:0000256" key="4">
    <source>
        <dbReference type="ARBA" id="ARBA00023125"/>
    </source>
</evidence>
<dbReference type="SMART" id="SM00347">
    <property type="entry name" value="HTH_MARR"/>
    <property type="match status" value="1"/>
</dbReference>
<dbReference type="InterPro" id="IPR055166">
    <property type="entry name" value="Transc_reg_Sar_Rot_HTH"/>
</dbReference>
<comment type="subcellular location">
    <subcellularLocation>
        <location evidence="1">Cytoplasm</location>
    </subcellularLocation>
</comment>